<reference evidence="2 3" key="1">
    <citation type="journal article" date="2023" name="G3 (Bethesda)">
        <title>A chromosome-level genome assembly of Zasmidium syzygii isolated from banana leaves.</title>
        <authorList>
            <person name="van Westerhoven A.C."/>
            <person name="Mehrabi R."/>
            <person name="Talebi R."/>
            <person name="Steentjes M.B.F."/>
            <person name="Corcolon B."/>
            <person name="Chong P.A."/>
            <person name="Kema G.H.J."/>
            <person name="Seidl M.F."/>
        </authorList>
    </citation>
    <scope>NUCLEOTIDE SEQUENCE [LARGE SCALE GENOMIC DNA]</scope>
    <source>
        <strain evidence="2 3">P124</strain>
    </source>
</reference>
<protein>
    <recommendedName>
        <fullName evidence="1">Heterokaryon incompatibility domain-containing protein</fullName>
    </recommendedName>
</protein>
<dbReference type="Proteomes" id="UP001305779">
    <property type="component" value="Unassembled WGS sequence"/>
</dbReference>
<sequence>MSEADSWNFLRSLWGDQGGAACCQCHGAIEADSAIARTFSVSGTKTNANLPCAKEFQVPAVQRTIRIFHRHLECLYSTTRFVAISHVWEPPIAGLQYKGDKSSASASQVEVLVRQLPAQIAIALEDRLEDQTFEIWHDYISVPQWSPKVKTEIILKIPELFAKANMTIVYLNDVDPGAFGAMRYGTSKEERCRAMGKICNAAWYSRMWTTMEHTQSANMRILAKGFKLIAPDRLNRALIDELRGRWRDEVRAHGNGLHLEQIVKKDKSLVPWELGTINSVRSDALAGKRPSFGVVHAVFSRRRVTVARDFFYAFEGVLKTGFDLGTIDINPKEVMLGMAVGRILSGDLSPLLMIPVHAQKETGYRMDSGYVDHSTWGLSAEEQPNTCTTIRKGSGPHRVVVSVEEVGIFRYARRFDYGHRGPDYTLGALSRMALEASGPDVDAYVDTIGVRLYGQDRAAIHKRLDDGRRARLQEQLHLLYNNFVGPTDVPRTDKIADLIGLSNMSLGEAHEEPLKPIIFLQLHGGTLHHGNAGAIVGIICTKCQGIFLLRILLYQPASSLIGVKAYRIPGLKYRFSHAGGVGILLKDNRPVGRFVWGTPTCDCPKTTEIEVVVDDLPMPNPNNSRYQ</sequence>
<keyword evidence="3" id="KW-1185">Reference proteome</keyword>
<evidence type="ECO:0000313" key="2">
    <source>
        <dbReference type="EMBL" id="KAK4507179.1"/>
    </source>
</evidence>
<comment type="caution">
    <text evidence="2">The sequence shown here is derived from an EMBL/GenBank/DDBJ whole genome shotgun (WGS) entry which is preliminary data.</text>
</comment>
<evidence type="ECO:0000259" key="1">
    <source>
        <dbReference type="Pfam" id="PF06985"/>
    </source>
</evidence>
<proteinExistence type="predicted"/>
<dbReference type="Pfam" id="PF06985">
    <property type="entry name" value="HET"/>
    <property type="match status" value="1"/>
</dbReference>
<dbReference type="EMBL" id="JAXOVC010000001">
    <property type="protein sequence ID" value="KAK4507179.1"/>
    <property type="molecule type" value="Genomic_DNA"/>
</dbReference>
<feature type="domain" description="Heterokaryon incompatibility" evidence="1">
    <location>
        <begin position="81"/>
        <end position="190"/>
    </location>
</feature>
<name>A0ABR0F0Q8_ZASCE</name>
<dbReference type="InterPro" id="IPR010730">
    <property type="entry name" value="HET"/>
</dbReference>
<evidence type="ECO:0000313" key="3">
    <source>
        <dbReference type="Proteomes" id="UP001305779"/>
    </source>
</evidence>
<gene>
    <name evidence="2" type="ORF">PRZ48_000913</name>
</gene>
<organism evidence="2 3">
    <name type="scientific">Zasmidium cellare</name>
    <name type="common">Wine cellar mold</name>
    <name type="synonym">Racodium cellare</name>
    <dbReference type="NCBI Taxonomy" id="395010"/>
    <lineage>
        <taxon>Eukaryota</taxon>
        <taxon>Fungi</taxon>
        <taxon>Dikarya</taxon>
        <taxon>Ascomycota</taxon>
        <taxon>Pezizomycotina</taxon>
        <taxon>Dothideomycetes</taxon>
        <taxon>Dothideomycetidae</taxon>
        <taxon>Mycosphaerellales</taxon>
        <taxon>Mycosphaerellaceae</taxon>
        <taxon>Zasmidium</taxon>
    </lineage>
</organism>
<accession>A0ABR0F0Q8</accession>